<dbReference type="SMART" id="SM01266">
    <property type="entry name" value="Mac"/>
    <property type="match status" value="1"/>
</dbReference>
<dbReference type="PROSITE" id="PS00101">
    <property type="entry name" value="HEXAPEP_TRANSFERASES"/>
    <property type="match status" value="1"/>
</dbReference>
<dbReference type="Gene3D" id="2.160.10.10">
    <property type="entry name" value="Hexapeptide repeat proteins"/>
    <property type="match status" value="1"/>
</dbReference>
<keyword evidence="2 5" id="KW-0808">Transferase</keyword>
<evidence type="ECO:0000256" key="3">
    <source>
        <dbReference type="ARBA" id="ARBA00022737"/>
    </source>
</evidence>
<dbReference type="EMBL" id="FOCD01000001">
    <property type="protein sequence ID" value="SEM67040.1"/>
    <property type="molecule type" value="Genomic_DNA"/>
</dbReference>
<proteinExistence type="inferred from homology"/>
<comment type="caution">
    <text evidence="7">The sequence shown here is derived from an EMBL/GenBank/DDBJ whole genome shotgun (WGS) entry which is preliminary data.</text>
</comment>
<dbReference type="Proteomes" id="UP000199735">
    <property type="component" value="Unassembled WGS sequence"/>
</dbReference>
<gene>
    <name evidence="7" type="ORF">SAMN04489762_0715</name>
</gene>
<organism evidence="7 8">
    <name type="scientific">Terribacillus saccharophilus</name>
    <dbReference type="NCBI Taxonomy" id="361277"/>
    <lineage>
        <taxon>Bacteria</taxon>
        <taxon>Bacillati</taxon>
        <taxon>Bacillota</taxon>
        <taxon>Bacilli</taxon>
        <taxon>Bacillales</taxon>
        <taxon>Bacillaceae</taxon>
        <taxon>Terribacillus</taxon>
    </lineage>
</organism>
<dbReference type="SUPFAM" id="SSF51161">
    <property type="entry name" value="Trimeric LpxA-like enzymes"/>
    <property type="match status" value="1"/>
</dbReference>
<dbReference type="InterPro" id="IPR011004">
    <property type="entry name" value="Trimer_LpxA-like_sf"/>
</dbReference>
<evidence type="ECO:0000313" key="8">
    <source>
        <dbReference type="Proteomes" id="UP000199735"/>
    </source>
</evidence>
<evidence type="ECO:0000256" key="4">
    <source>
        <dbReference type="ARBA" id="ARBA00023315"/>
    </source>
</evidence>
<dbReference type="FunFam" id="2.160.10.10:FF:000025">
    <property type="entry name" value="Hexapeptide-repeat containing-acetyltransferase"/>
    <property type="match status" value="1"/>
</dbReference>
<dbReference type="Pfam" id="PF12464">
    <property type="entry name" value="Mac"/>
    <property type="match status" value="1"/>
</dbReference>
<comment type="similarity">
    <text evidence="1 5">Belongs to the transferase hexapeptide repeat family.</text>
</comment>
<dbReference type="PANTHER" id="PTHR43017">
    <property type="entry name" value="GALACTOSIDE O-ACETYLTRANSFERASE"/>
    <property type="match status" value="1"/>
</dbReference>
<dbReference type="GO" id="GO:0008870">
    <property type="term" value="F:galactoside O-acetyltransferase activity"/>
    <property type="evidence" value="ECO:0007669"/>
    <property type="project" value="TreeGrafter"/>
</dbReference>
<dbReference type="CDD" id="cd03357">
    <property type="entry name" value="LbH_MAT_GAT"/>
    <property type="match status" value="1"/>
</dbReference>
<keyword evidence="3" id="KW-0677">Repeat</keyword>
<feature type="domain" description="Maltose/galactoside acetyltransferase" evidence="6">
    <location>
        <begin position="6"/>
        <end position="60"/>
    </location>
</feature>
<dbReference type="AlphaFoldDB" id="A0AAX2EC91"/>
<accession>A0AAX2EC91</accession>
<evidence type="ECO:0000256" key="2">
    <source>
        <dbReference type="ARBA" id="ARBA00022679"/>
    </source>
</evidence>
<evidence type="ECO:0000256" key="1">
    <source>
        <dbReference type="ARBA" id="ARBA00007274"/>
    </source>
</evidence>
<dbReference type="EC" id="2.3.1.-" evidence="5"/>
<dbReference type="RefSeq" id="WP_093879758.1">
    <property type="nucleotide sequence ID" value="NZ_FOCD01000001.1"/>
</dbReference>
<dbReference type="Pfam" id="PF14602">
    <property type="entry name" value="Hexapep_2"/>
    <property type="match status" value="1"/>
</dbReference>
<dbReference type="InterPro" id="IPR018357">
    <property type="entry name" value="Hexapep_transf_CS"/>
</dbReference>
<dbReference type="InterPro" id="IPR039369">
    <property type="entry name" value="LacA-like"/>
</dbReference>
<name>A0AAX2EC91_9BACI</name>
<evidence type="ECO:0000313" key="7">
    <source>
        <dbReference type="EMBL" id="SEM67040.1"/>
    </source>
</evidence>
<keyword evidence="4 5" id="KW-0012">Acyltransferase</keyword>
<protein>
    <recommendedName>
        <fullName evidence="5">Acetyltransferase</fullName>
        <ecNumber evidence="5">2.3.1.-</ecNumber>
    </recommendedName>
</protein>
<sequence>MDKNIKDSLHNGSMYLPGNKELAERQNACLERLYDFNQTRPSEIDKREALLKEMFAEIGENCYIEPPFHANWGGNHVHFGNNVYANFNLTLVDDTHIYIGDYTMIGPNVTIATAGHPILPELREKAYQFNVPVTVGRNCWIGAGAILLPGVSVGDNSVIGAGSIVTKDIPSNVVAVGNPCRVLREITEHDKEFYFKNLRVADN</sequence>
<dbReference type="PANTHER" id="PTHR43017:SF1">
    <property type="entry name" value="ACETYLTRANSFERASE YJL218W-RELATED"/>
    <property type="match status" value="1"/>
</dbReference>
<reference evidence="7 8" key="1">
    <citation type="submission" date="2016-10" db="EMBL/GenBank/DDBJ databases">
        <authorList>
            <person name="Varghese N."/>
            <person name="Submissions S."/>
        </authorList>
    </citation>
    <scope>NUCLEOTIDE SEQUENCE [LARGE SCALE GENOMIC DNA]</scope>
    <source>
        <strain evidence="7 8">DSM 21619</strain>
    </source>
</reference>
<evidence type="ECO:0000256" key="5">
    <source>
        <dbReference type="RuleBase" id="RU367021"/>
    </source>
</evidence>
<dbReference type="InterPro" id="IPR024688">
    <property type="entry name" value="Mac_dom"/>
</dbReference>
<evidence type="ECO:0000259" key="6">
    <source>
        <dbReference type="SMART" id="SM01266"/>
    </source>
</evidence>
<dbReference type="InterPro" id="IPR001451">
    <property type="entry name" value="Hexapep"/>
</dbReference>